<reference evidence="3" key="1">
    <citation type="journal article" date="2011" name="Science">
        <title>The plant cell wall-decomposing machinery underlies the functional diversity of forest fungi.</title>
        <authorList>
            <person name="Eastwood D.C."/>
            <person name="Floudas D."/>
            <person name="Binder M."/>
            <person name="Majcherczyk A."/>
            <person name="Schneider P."/>
            <person name="Aerts A."/>
            <person name="Asiegbu F.O."/>
            <person name="Baker S.E."/>
            <person name="Barry K."/>
            <person name="Bendiksby M."/>
            <person name="Blumentritt M."/>
            <person name="Coutinho P.M."/>
            <person name="Cullen D."/>
            <person name="de Vries R.P."/>
            <person name="Gathman A."/>
            <person name="Goodell B."/>
            <person name="Henrissat B."/>
            <person name="Ihrmark K."/>
            <person name="Kauserud H."/>
            <person name="Kohler A."/>
            <person name="LaButti K."/>
            <person name="Lapidus A."/>
            <person name="Lavin J.L."/>
            <person name="Lee Y.-H."/>
            <person name="Lindquist E."/>
            <person name="Lilly W."/>
            <person name="Lucas S."/>
            <person name="Morin E."/>
            <person name="Murat C."/>
            <person name="Oguiza J.A."/>
            <person name="Park J."/>
            <person name="Pisabarro A.G."/>
            <person name="Riley R."/>
            <person name="Rosling A."/>
            <person name="Salamov A."/>
            <person name="Schmidt O."/>
            <person name="Schmutz J."/>
            <person name="Skrede I."/>
            <person name="Stenlid J."/>
            <person name="Wiebenga A."/>
            <person name="Xie X."/>
            <person name="Kuees U."/>
            <person name="Hibbett D.S."/>
            <person name="Hoffmeister D."/>
            <person name="Hoegberg N."/>
            <person name="Martin F."/>
            <person name="Grigoriev I.V."/>
            <person name="Watkinson S.C."/>
        </authorList>
    </citation>
    <scope>NUCLEOTIDE SEQUENCE [LARGE SCALE GENOMIC DNA]</scope>
    <source>
        <strain evidence="3">strain S7.3</strain>
    </source>
</reference>
<dbReference type="EMBL" id="GL945475">
    <property type="protein sequence ID" value="EGO03626.1"/>
    <property type="molecule type" value="Genomic_DNA"/>
</dbReference>
<organism evidence="3">
    <name type="scientific">Serpula lacrymans var. lacrymans (strain S7.3)</name>
    <name type="common">Dry rot fungus</name>
    <dbReference type="NCBI Taxonomy" id="936435"/>
    <lineage>
        <taxon>Eukaryota</taxon>
        <taxon>Fungi</taxon>
        <taxon>Dikarya</taxon>
        <taxon>Basidiomycota</taxon>
        <taxon>Agaricomycotina</taxon>
        <taxon>Agaricomycetes</taxon>
        <taxon>Agaricomycetidae</taxon>
        <taxon>Boletales</taxon>
        <taxon>Coniophorineae</taxon>
        <taxon>Serpulaceae</taxon>
        <taxon>Serpula</taxon>
    </lineage>
</organism>
<evidence type="ECO:0000313" key="3">
    <source>
        <dbReference type="Proteomes" id="UP000008063"/>
    </source>
</evidence>
<evidence type="ECO:0000256" key="1">
    <source>
        <dbReference type="SAM" id="MobiDB-lite"/>
    </source>
</evidence>
<feature type="compositionally biased region" description="Polar residues" evidence="1">
    <location>
        <begin position="354"/>
        <end position="363"/>
    </location>
</feature>
<proteinExistence type="predicted"/>
<feature type="compositionally biased region" description="Low complexity" evidence="1">
    <location>
        <begin position="12"/>
        <end position="21"/>
    </location>
</feature>
<name>F8PKY2_SERL3</name>
<feature type="compositionally biased region" description="Low complexity" evidence="1">
    <location>
        <begin position="251"/>
        <end position="353"/>
    </location>
</feature>
<dbReference type="Proteomes" id="UP000008063">
    <property type="component" value="Unassembled WGS sequence"/>
</dbReference>
<dbReference type="InParanoid" id="F8PKY2"/>
<sequence>MASQNSDDDTSSDNPSADSPSRYIPTDTSCQTASLRTLQNQGNIPKPAQINWSNPRTDRLVDWLEKHPKRRYVLFSDSTAVAKEENRDASRSTKHTKASLHRRIARHVFKNDSNVNLRIVVDHYRQRFGESVQHRLASLSKTYRSHLRDLGSTNSGLVAGDPSDALYDSPIKRVRAKFPWWDRLSTFWRASPKYDAKPATSAHGQDLSGKAMAVLFPMRGDDEAFQRGMNSHFQGGGWDLVEHEQDGGDGSSYQQQPSQHQALYQPSQHQAPYQPSQQQQQQHQAPYQPSQQQQQQLYQPYQHQHQHQHQQQPPYQQQQAAVYAQYGNPSQQILSRSNPSLSSLPSPTLQPQQRYGQITSTTP</sequence>
<keyword evidence="3" id="KW-1185">Reference proteome</keyword>
<dbReference type="AlphaFoldDB" id="F8PKY2"/>
<dbReference type="HOGENOM" id="CLU_041175_0_0_1"/>
<feature type="compositionally biased region" description="Acidic residues" evidence="1">
    <location>
        <begin position="1"/>
        <end position="11"/>
    </location>
</feature>
<feature type="non-terminal residue" evidence="2">
    <location>
        <position position="363"/>
    </location>
</feature>
<gene>
    <name evidence="2" type="ORF">SERLA73DRAFT_69474</name>
</gene>
<feature type="region of interest" description="Disordered" evidence="1">
    <location>
        <begin position="1"/>
        <end position="27"/>
    </location>
</feature>
<evidence type="ECO:0000313" key="2">
    <source>
        <dbReference type="EMBL" id="EGO03626.1"/>
    </source>
</evidence>
<feature type="region of interest" description="Disordered" evidence="1">
    <location>
        <begin position="226"/>
        <end position="363"/>
    </location>
</feature>
<accession>F8PKY2</accession>
<protein>
    <submittedName>
        <fullName evidence="2">Uncharacterized protein</fullName>
    </submittedName>
</protein>